<dbReference type="SMART" id="SM00320">
    <property type="entry name" value="WD40"/>
    <property type="match status" value="5"/>
</dbReference>
<reference evidence="4" key="1">
    <citation type="submission" date="2021-03" db="EMBL/GenBank/DDBJ databases">
        <authorList>
            <person name="Li Z."/>
            <person name="Yang C."/>
        </authorList>
    </citation>
    <scope>NUCLEOTIDE SEQUENCE</scope>
    <source>
        <strain evidence="4">Dzin_1.0</strain>
        <tissue evidence="4">Leaf</tissue>
    </source>
</reference>
<dbReference type="PROSITE" id="PS50294">
    <property type="entry name" value="WD_REPEATS_REGION"/>
    <property type="match status" value="2"/>
</dbReference>
<gene>
    <name evidence="4" type="ORF">J5N97_003379</name>
</gene>
<dbReference type="GO" id="GO:0005656">
    <property type="term" value="C:nuclear pre-replicative complex"/>
    <property type="evidence" value="ECO:0007669"/>
    <property type="project" value="TreeGrafter"/>
</dbReference>
<dbReference type="InterPro" id="IPR020472">
    <property type="entry name" value="WD40_PAC1"/>
</dbReference>
<protein>
    <submittedName>
        <fullName evidence="4">Uncharacterized protein</fullName>
    </submittedName>
</protein>
<dbReference type="GO" id="GO:0120330">
    <property type="term" value="C:rixosome complex"/>
    <property type="evidence" value="ECO:0007669"/>
    <property type="project" value="TreeGrafter"/>
</dbReference>
<dbReference type="Gene3D" id="2.130.10.10">
    <property type="entry name" value="YVTN repeat-like/Quinoprotein amine dehydrogenase"/>
    <property type="match status" value="2"/>
</dbReference>
<keyword evidence="5" id="KW-1185">Reference proteome</keyword>
<evidence type="ECO:0000256" key="1">
    <source>
        <dbReference type="ARBA" id="ARBA00022574"/>
    </source>
</evidence>
<dbReference type="InterPro" id="IPR015943">
    <property type="entry name" value="WD40/YVTN_repeat-like_dom_sf"/>
</dbReference>
<name>A0A9D5HQD9_9LILI</name>
<dbReference type="InterPro" id="IPR045227">
    <property type="entry name" value="WDR18/Ipi3/RID3"/>
</dbReference>
<feature type="repeat" description="WD" evidence="3">
    <location>
        <begin position="268"/>
        <end position="309"/>
    </location>
</feature>
<comment type="caution">
    <text evidence="4">The sequence shown here is derived from an EMBL/GenBank/DDBJ whole genome shotgun (WGS) entry which is preliminary data.</text>
</comment>
<dbReference type="PANTHER" id="PTHR18763:SF0">
    <property type="entry name" value="WD REPEAT-CONTAINING PROTEIN 18"/>
    <property type="match status" value="1"/>
</dbReference>
<dbReference type="Pfam" id="PF00400">
    <property type="entry name" value="WD40"/>
    <property type="match status" value="3"/>
</dbReference>
<dbReference type="OrthoDB" id="6252103at2759"/>
<keyword evidence="2" id="KW-0677">Repeat</keyword>
<evidence type="ECO:0000256" key="3">
    <source>
        <dbReference type="PROSITE-ProRule" id="PRU00221"/>
    </source>
</evidence>
<dbReference type="InterPro" id="IPR001680">
    <property type="entry name" value="WD40_rpt"/>
</dbReference>
<dbReference type="PRINTS" id="PR00320">
    <property type="entry name" value="GPROTEINBRPT"/>
</dbReference>
<feature type="repeat" description="WD" evidence="3">
    <location>
        <begin position="174"/>
        <end position="217"/>
    </location>
</feature>
<keyword evidence="1 3" id="KW-0853">WD repeat</keyword>
<reference evidence="4" key="2">
    <citation type="journal article" date="2022" name="Hortic Res">
        <title>The genome of Dioscorea zingiberensis sheds light on the biosynthesis, origin and evolution of the medicinally important diosgenin saponins.</title>
        <authorList>
            <person name="Li Y."/>
            <person name="Tan C."/>
            <person name="Li Z."/>
            <person name="Guo J."/>
            <person name="Li S."/>
            <person name="Chen X."/>
            <person name="Wang C."/>
            <person name="Dai X."/>
            <person name="Yang H."/>
            <person name="Song W."/>
            <person name="Hou L."/>
            <person name="Xu J."/>
            <person name="Tong Z."/>
            <person name="Xu A."/>
            <person name="Yuan X."/>
            <person name="Wang W."/>
            <person name="Yang Q."/>
            <person name="Chen L."/>
            <person name="Sun Z."/>
            <person name="Wang K."/>
            <person name="Pan B."/>
            <person name="Chen J."/>
            <person name="Bao Y."/>
            <person name="Liu F."/>
            <person name="Qi X."/>
            <person name="Gang D.R."/>
            <person name="Wen J."/>
            <person name="Li J."/>
        </authorList>
    </citation>
    <scope>NUCLEOTIDE SEQUENCE</scope>
    <source>
        <strain evidence="4">Dzin_1.0</strain>
    </source>
</reference>
<dbReference type="PROSITE" id="PS50082">
    <property type="entry name" value="WD_REPEATS_2"/>
    <property type="match status" value="3"/>
</dbReference>
<dbReference type="FunFam" id="2.130.10.10:FF:000600">
    <property type="entry name" value="Protein ROOT INITIATION DEFECTIVE 3"/>
    <property type="match status" value="1"/>
</dbReference>
<feature type="repeat" description="WD" evidence="3">
    <location>
        <begin position="121"/>
        <end position="154"/>
    </location>
</feature>
<sequence length="437" mass="48358">MADEELVLATSSVDAGIACWDLSSGAERLRHRPCASSPGGFIAVGRGRFLAASQLPDHSSSTSAPIFFFSWDKPQVEVRSFPVELIGPLLSNSDGSYIFGGGSSGSIYLWEVFSGKLLNKWNAHYRSVTCLTLSDDESMLISGSVDGCIRVWSLLMMFDEMGKEAVRNLYVYSFLEHTLRVTDIVSGHGLCNSIIVSSSEDRTCKIWSLSKGRLLRTVSLPAIVNAIAMDPGEHTFYAGCRDGKIYIVALNAECNPDSSHGMFIMGSFTEHSKAVNCLAFSTDGITLVSGSEDATVRVWDTKKKQVVRVLKHMKGPVNNVIIVRQPIYSNSQVPQSRKRMHLSMPPPLNKYVNSTDGELGSKAVIIPQPTRDPLENGYCSSNVMKNQIREPQNSSSATEMEIEKLRMQCTRSVQMAQKWKKLYQDLQNIYVDEMLNI</sequence>
<dbReference type="Proteomes" id="UP001085076">
    <property type="component" value="Miscellaneous, Linkage group lg01"/>
</dbReference>
<dbReference type="GO" id="GO:0006364">
    <property type="term" value="P:rRNA processing"/>
    <property type="evidence" value="ECO:0007669"/>
    <property type="project" value="TreeGrafter"/>
</dbReference>
<organism evidence="4 5">
    <name type="scientific">Dioscorea zingiberensis</name>
    <dbReference type="NCBI Taxonomy" id="325984"/>
    <lineage>
        <taxon>Eukaryota</taxon>
        <taxon>Viridiplantae</taxon>
        <taxon>Streptophyta</taxon>
        <taxon>Embryophyta</taxon>
        <taxon>Tracheophyta</taxon>
        <taxon>Spermatophyta</taxon>
        <taxon>Magnoliopsida</taxon>
        <taxon>Liliopsida</taxon>
        <taxon>Dioscoreales</taxon>
        <taxon>Dioscoreaceae</taxon>
        <taxon>Dioscorea</taxon>
    </lineage>
</organism>
<dbReference type="EMBL" id="JAGGNH010000001">
    <property type="protein sequence ID" value="KAJ0985023.1"/>
    <property type="molecule type" value="Genomic_DNA"/>
</dbReference>
<dbReference type="GO" id="GO:0006261">
    <property type="term" value="P:DNA-templated DNA replication"/>
    <property type="evidence" value="ECO:0007669"/>
    <property type="project" value="TreeGrafter"/>
</dbReference>
<evidence type="ECO:0000256" key="2">
    <source>
        <dbReference type="ARBA" id="ARBA00022737"/>
    </source>
</evidence>
<proteinExistence type="predicted"/>
<evidence type="ECO:0000313" key="5">
    <source>
        <dbReference type="Proteomes" id="UP001085076"/>
    </source>
</evidence>
<dbReference type="AlphaFoldDB" id="A0A9D5HQD9"/>
<dbReference type="InterPro" id="IPR036322">
    <property type="entry name" value="WD40_repeat_dom_sf"/>
</dbReference>
<dbReference type="SUPFAM" id="SSF50978">
    <property type="entry name" value="WD40 repeat-like"/>
    <property type="match status" value="1"/>
</dbReference>
<evidence type="ECO:0000313" key="4">
    <source>
        <dbReference type="EMBL" id="KAJ0985023.1"/>
    </source>
</evidence>
<dbReference type="PANTHER" id="PTHR18763">
    <property type="entry name" value="WD-REPEAT PROTEIN 18"/>
    <property type="match status" value="1"/>
</dbReference>
<accession>A0A9D5HQD9</accession>